<protein>
    <submittedName>
        <fullName evidence="1">Uncharacterized protein</fullName>
    </submittedName>
</protein>
<accession>A0A816HCY2</accession>
<dbReference type="EMBL" id="CAJNOR010016390">
    <property type="protein sequence ID" value="CAF1684958.1"/>
    <property type="molecule type" value="Genomic_DNA"/>
</dbReference>
<sequence>MLRSLSLVKVNRIIRYESPTKYFESSTQSSSFSPESSANPIPQQLPLIVSRQLEYPHTRYPPLQAWLETLGQKRDDKLGIVDLHPSIWQTSPRYLSIHFQIVSDQ</sequence>
<gene>
    <name evidence="1" type="ORF">XAT740_LOCUS61633</name>
</gene>
<name>A0A816HCY2_ADIRI</name>
<proteinExistence type="predicted"/>
<comment type="caution">
    <text evidence="1">The sequence shown here is derived from an EMBL/GenBank/DDBJ whole genome shotgun (WGS) entry which is preliminary data.</text>
</comment>
<evidence type="ECO:0000313" key="1">
    <source>
        <dbReference type="EMBL" id="CAF1684958.1"/>
    </source>
</evidence>
<keyword evidence="2" id="KW-1185">Reference proteome</keyword>
<evidence type="ECO:0000313" key="2">
    <source>
        <dbReference type="Proteomes" id="UP000663828"/>
    </source>
</evidence>
<reference evidence="1" key="1">
    <citation type="submission" date="2021-02" db="EMBL/GenBank/DDBJ databases">
        <authorList>
            <person name="Nowell W R."/>
        </authorList>
    </citation>
    <scope>NUCLEOTIDE SEQUENCE</scope>
</reference>
<organism evidence="1 2">
    <name type="scientific">Adineta ricciae</name>
    <name type="common">Rotifer</name>
    <dbReference type="NCBI Taxonomy" id="249248"/>
    <lineage>
        <taxon>Eukaryota</taxon>
        <taxon>Metazoa</taxon>
        <taxon>Spiralia</taxon>
        <taxon>Gnathifera</taxon>
        <taxon>Rotifera</taxon>
        <taxon>Eurotatoria</taxon>
        <taxon>Bdelloidea</taxon>
        <taxon>Adinetida</taxon>
        <taxon>Adinetidae</taxon>
        <taxon>Adineta</taxon>
    </lineage>
</organism>
<dbReference type="Proteomes" id="UP000663828">
    <property type="component" value="Unassembled WGS sequence"/>
</dbReference>
<dbReference type="AlphaFoldDB" id="A0A816HCY2"/>